<dbReference type="InterPro" id="IPR020139">
    <property type="entry name" value="DUF2642"/>
</dbReference>
<evidence type="ECO:0000313" key="1">
    <source>
        <dbReference type="EMBL" id="KOO42944.1"/>
    </source>
</evidence>
<gene>
    <name evidence="1" type="ORF">AMD01_17565</name>
</gene>
<dbReference type="PATRIC" id="fig|284581.3.peg.3024"/>
<proteinExistence type="predicted"/>
<evidence type="ECO:0000313" key="2">
    <source>
        <dbReference type="Proteomes" id="UP000037558"/>
    </source>
</evidence>
<dbReference type="OrthoDB" id="2439488at2"/>
<dbReference type="Pfam" id="PF10842">
    <property type="entry name" value="DUF2642"/>
    <property type="match status" value="1"/>
</dbReference>
<evidence type="ECO:0008006" key="3">
    <source>
        <dbReference type="Google" id="ProtNLM"/>
    </source>
</evidence>
<organism evidence="1 2">
    <name type="scientific">Priestia koreensis</name>
    <dbReference type="NCBI Taxonomy" id="284581"/>
    <lineage>
        <taxon>Bacteria</taxon>
        <taxon>Bacillati</taxon>
        <taxon>Bacillota</taxon>
        <taxon>Bacilli</taxon>
        <taxon>Bacillales</taxon>
        <taxon>Bacillaceae</taxon>
        <taxon>Priestia</taxon>
    </lineage>
</organism>
<name>A0A0M0KVW3_9BACI</name>
<accession>A0A0M0KVW3</accession>
<dbReference type="Proteomes" id="UP000037558">
    <property type="component" value="Unassembled WGS sequence"/>
</dbReference>
<dbReference type="EMBL" id="LILC01000023">
    <property type="protein sequence ID" value="KOO42944.1"/>
    <property type="molecule type" value="Genomic_DNA"/>
</dbReference>
<reference evidence="2" key="1">
    <citation type="submission" date="2015-08" db="EMBL/GenBank/DDBJ databases">
        <title>Fjat-14210 dsm16467.</title>
        <authorList>
            <person name="Liu B."/>
            <person name="Wang J."/>
            <person name="Zhu Y."/>
            <person name="Liu G."/>
            <person name="Chen Q."/>
            <person name="Chen Z."/>
            <person name="Lan J."/>
            <person name="Che J."/>
            <person name="Ge C."/>
            <person name="Shi H."/>
            <person name="Pan Z."/>
            <person name="Liu X."/>
        </authorList>
    </citation>
    <scope>NUCLEOTIDE SEQUENCE [LARGE SCALE GENOMIC DNA]</scope>
    <source>
        <strain evidence="2">DSM 16467</strain>
    </source>
</reference>
<protein>
    <recommendedName>
        <fullName evidence="3">DUF2642 domain-containing protein</fullName>
    </recommendedName>
</protein>
<comment type="caution">
    <text evidence="1">The sequence shown here is derived from an EMBL/GenBank/DDBJ whole genome shotgun (WGS) entry which is preliminary data.</text>
</comment>
<keyword evidence="2" id="KW-1185">Reference proteome</keyword>
<dbReference type="AlphaFoldDB" id="A0A0M0KVW3"/>
<sequence length="77" mass="8934">MSYEQEREYQTPYMVSVIDAYVYQTLQSVIGKEVVIETTRGSVRGKVKDVKPDHVVVEAKATPFFIRIQQIVWIMPN</sequence>
<dbReference type="STRING" id="284581.AMD01_17565"/>
<dbReference type="RefSeq" id="WP_053402748.1">
    <property type="nucleotide sequence ID" value="NZ_JAUKEN010000001.1"/>
</dbReference>